<dbReference type="InterPro" id="IPR011234">
    <property type="entry name" value="Fumarylacetoacetase-like_C"/>
</dbReference>
<gene>
    <name evidence="5" type="ORF">LMG23994_00903</name>
</gene>
<accession>A0ABN7XYE9</accession>
<keyword evidence="6" id="KW-1185">Reference proteome</keyword>
<dbReference type="SUPFAM" id="SSF56529">
    <property type="entry name" value="FAH"/>
    <property type="match status" value="1"/>
</dbReference>
<sequence>MVTTLDDFGDAAQPRVAVRRRIREQRQHDCADQMIFPVDELLNCVDARIALQPGDLIFTGSTCGVGLEDGRFLQAGDVGEAEIEKIGVLRNTIGPRRILAPQRMTGRLGGAA</sequence>
<name>A0ABN7XYE9_9BURK</name>
<evidence type="ECO:0000256" key="3">
    <source>
        <dbReference type="ARBA" id="ARBA00022723"/>
    </source>
</evidence>
<dbReference type="PANTHER" id="PTHR42796">
    <property type="entry name" value="FUMARYLACETOACETATE HYDROLASE DOMAIN-CONTAINING PROTEIN 2A-RELATED"/>
    <property type="match status" value="1"/>
</dbReference>
<dbReference type="RefSeq" id="WP_253074832.1">
    <property type="nucleotide sequence ID" value="NZ_CAJZAF010000003.1"/>
</dbReference>
<dbReference type="EMBL" id="CAJZAF010000003">
    <property type="protein sequence ID" value="CAG9166114.1"/>
    <property type="molecule type" value="Genomic_DNA"/>
</dbReference>
<evidence type="ECO:0000313" key="5">
    <source>
        <dbReference type="EMBL" id="CAG9166114.1"/>
    </source>
</evidence>
<dbReference type="InterPro" id="IPR051121">
    <property type="entry name" value="FAH"/>
</dbReference>
<evidence type="ECO:0000259" key="4">
    <source>
        <dbReference type="Pfam" id="PF01557"/>
    </source>
</evidence>
<dbReference type="Proteomes" id="UP000701702">
    <property type="component" value="Unassembled WGS sequence"/>
</dbReference>
<dbReference type="Pfam" id="PF01557">
    <property type="entry name" value="FAA_hydrolase"/>
    <property type="match status" value="1"/>
</dbReference>
<comment type="similarity">
    <text evidence="2">Belongs to the FAH family.</text>
</comment>
<dbReference type="InterPro" id="IPR036663">
    <property type="entry name" value="Fumarylacetoacetase_C_sf"/>
</dbReference>
<protein>
    <recommendedName>
        <fullName evidence="4">Fumarylacetoacetase-like C-terminal domain-containing protein</fullName>
    </recommendedName>
</protein>
<reference evidence="5 6" key="1">
    <citation type="submission" date="2021-08" db="EMBL/GenBank/DDBJ databases">
        <authorList>
            <person name="Peeters C."/>
        </authorList>
    </citation>
    <scope>NUCLEOTIDE SEQUENCE [LARGE SCALE GENOMIC DNA]</scope>
    <source>
        <strain evidence="5 6">LMG 23994</strain>
    </source>
</reference>
<feature type="domain" description="Fumarylacetoacetase-like C-terminal" evidence="4">
    <location>
        <begin position="4"/>
        <end position="93"/>
    </location>
</feature>
<evidence type="ECO:0000313" key="6">
    <source>
        <dbReference type="Proteomes" id="UP000701702"/>
    </source>
</evidence>
<evidence type="ECO:0000256" key="2">
    <source>
        <dbReference type="ARBA" id="ARBA00010211"/>
    </source>
</evidence>
<comment type="cofactor">
    <cofactor evidence="1">
        <name>Mg(2+)</name>
        <dbReference type="ChEBI" id="CHEBI:18420"/>
    </cofactor>
</comment>
<keyword evidence="3" id="KW-0479">Metal-binding</keyword>
<comment type="caution">
    <text evidence="5">The sequence shown here is derived from an EMBL/GenBank/DDBJ whole genome shotgun (WGS) entry which is preliminary data.</text>
</comment>
<proteinExistence type="inferred from homology"/>
<organism evidence="5 6">
    <name type="scientific">Cupriavidus pinatubonensis</name>
    <dbReference type="NCBI Taxonomy" id="248026"/>
    <lineage>
        <taxon>Bacteria</taxon>
        <taxon>Pseudomonadati</taxon>
        <taxon>Pseudomonadota</taxon>
        <taxon>Betaproteobacteria</taxon>
        <taxon>Burkholderiales</taxon>
        <taxon>Burkholderiaceae</taxon>
        <taxon>Cupriavidus</taxon>
    </lineage>
</organism>
<evidence type="ECO:0000256" key="1">
    <source>
        <dbReference type="ARBA" id="ARBA00001946"/>
    </source>
</evidence>
<dbReference type="Gene3D" id="3.90.850.10">
    <property type="entry name" value="Fumarylacetoacetase-like, C-terminal domain"/>
    <property type="match status" value="1"/>
</dbReference>
<dbReference type="PANTHER" id="PTHR42796:SF4">
    <property type="entry name" value="FUMARYLACETOACETATE HYDROLASE DOMAIN-CONTAINING PROTEIN 2A"/>
    <property type="match status" value="1"/>
</dbReference>